<keyword evidence="8" id="KW-1133">Transmembrane helix</keyword>
<evidence type="ECO:0000256" key="6">
    <source>
        <dbReference type="PROSITE-ProRule" id="PRU00284"/>
    </source>
</evidence>
<evidence type="ECO:0000259" key="9">
    <source>
        <dbReference type="PROSITE" id="PS50111"/>
    </source>
</evidence>
<dbReference type="InterPro" id="IPR003660">
    <property type="entry name" value="HAMP_dom"/>
</dbReference>
<dbReference type="InterPro" id="IPR004089">
    <property type="entry name" value="MCPsignal_dom"/>
</dbReference>
<keyword evidence="8" id="KW-0812">Transmembrane</keyword>
<dbReference type="Pfam" id="PF00015">
    <property type="entry name" value="MCPsignal"/>
    <property type="match status" value="1"/>
</dbReference>
<keyword evidence="3 8" id="KW-0472">Membrane</keyword>
<reference evidence="11 12" key="1">
    <citation type="submission" date="2021-03" db="EMBL/GenBank/DDBJ databases">
        <title>Whole genome sequence of Metabacillus bambusae BG109.</title>
        <authorList>
            <person name="Jeong J.W."/>
        </authorList>
    </citation>
    <scope>NUCLEOTIDE SEQUENCE [LARGE SCALE GENOMIC DNA]</scope>
    <source>
        <strain evidence="11 12">BG109</strain>
    </source>
</reference>
<comment type="caution">
    <text evidence="11">The sequence shown here is derived from an EMBL/GenBank/DDBJ whole genome shotgun (WGS) entry which is preliminary data.</text>
</comment>
<dbReference type="Pfam" id="PF05227">
    <property type="entry name" value="CHASE3"/>
    <property type="match status" value="1"/>
</dbReference>
<feature type="coiled-coil region" evidence="7">
    <location>
        <begin position="112"/>
        <end position="139"/>
    </location>
</feature>
<dbReference type="EMBL" id="JAGDEL010000008">
    <property type="protein sequence ID" value="MBO1512545.1"/>
    <property type="molecule type" value="Genomic_DNA"/>
</dbReference>
<evidence type="ECO:0000256" key="7">
    <source>
        <dbReference type="SAM" id="Coils"/>
    </source>
</evidence>
<dbReference type="SMART" id="SM00304">
    <property type="entry name" value="HAMP"/>
    <property type="match status" value="1"/>
</dbReference>
<dbReference type="SMART" id="SM00283">
    <property type="entry name" value="MA"/>
    <property type="match status" value="1"/>
</dbReference>
<evidence type="ECO:0000256" key="5">
    <source>
        <dbReference type="ARBA" id="ARBA00029447"/>
    </source>
</evidence>
<dbReference type="Pfam" id="PF00672">
    <property type="entry name" value="HAMP"/>
    <property type="match status" value="1"/>
</dbReference>
<keyword evidence="12" id="KW-1185">Reference proteome</keyword>
<name>A0ABS3N3D4_9BACI</name>
<feature type="transmembrane region" description="Helical" evidence="8">
    <location>
        <begin position="209"/>
        <end position="232"/>
    </location>
</feature>
<evidence type="ECO:0000256" key="4">
    <source>
        <dbReference type="ARBA" id="ARBA00023224"/>
    </source>
</evidence>
<evidence type="ECO:0000256" key="2">
    <source>
        <dbReference type="ARBA" id="ARBA00022475"/>
    </source>
</evidence>
<comment type="similarity">
    <text evidence="5">Belongs to the methyl-accepting chemotaxis (MCP) protein family.</text>
</comment>
<dbReference type="Gene3D" id="6.10.340.10">
    <property type="match status" value="1"/>
</dbReference>
<evidence type="ECO:0000313" key="12">
    <source>
        <dbReference type="Proteomes" id="UP000663981"/>
    </source>
</evidence>
<evidence type="ECO:0000256" key="1">
    <source>
        <dbReference type="ARBA" id="ARBA00004236"/>
    </source>
</evidence>
<accession>A0ABS3N3D4</accession>
<feature type="domain" description="Methyl-accepting transducer" evidence="9">
    <location>
        <begin position="307"/>
        <end position="578"/>
    </location>
</feature>
<dbReference type="PANTHER" id="PTHR32089:SF112">
    <property type="entry name" value="LYSOZYME-LIKE PROTEIN-RELATED"/>
    <property type="match status" value="1"/>
</dbReference>
<proteinExistence type="inferred from homology"/>
<dbReference type="CDD" id="cd11386">
    <property type="entry name" value="MCP_signal"/>
    <property type="match status" value="1"/>
</dbReference>
<keyword evidence="7" id="KW-0175">Coiled coil</keyword>
<dbReference type="SUPFAM" id="SSF58104">
    <property type="entry name" value="Methyl-accepting chemotaxis protein (MCP) signaling domain"/>
    <property type="match status" value="1"/>
</dbReference>
<keyword evidence="4 6" id="KW-0807">Transducer</keyword>
<feature type="domain" description="HAMP" evidence="10">
    <location>
        <begin position="234"/>
        <end position="288"/>
    </location>
</feature>
<evidence type="ECO:0000259" key="10">
    <source>
        <dbReference type="PROSITE" id="PS50885"/>
    </source>
</evidence>
<dbReference type="RefSeq" id="WP_207978649.1">
    <property type="nucleotide sequence ID" value="NZ_JAGDEL010000008.1"/>
</dbReference>
<sequence>MLNYKRNKKKGSKKLKQKQKKKIAVLSYIKTIRGKIVVSFGLLAIVLLLSATTSYTNMTKLENEIDYLIKHDLEINRRVQDLSENLLTMETSQRGFVITGLTDFIYPFENGKYEISSELEELKKLFKDSEEQLDKLTMIENTYEKWLTFSDTLVNTRKTEGLEGAATFVEAGEGTEYMDSIQTNVEMIITDQKVIQVNRIEELNNQVSIFKVVTVSLTIFAILLSIFFALSLTRGIRLNINKISSSILEIANAGGNLTKRIEVKSQDELADLANDTNKLIDGIAMIIRQVSEMAQNVTATTQELLASAEETTTMISSIADASSEIASGSENTELKMKVSFEKMQSLEDAAKLLNDQAETVKTNSIKMQQFAQNGGESVRASSQKMNSIEETMLNTSLTVEALGKKSNDITSIISSITDIAEQTNLLALNAAIEAARAGEHGKGFAVVADEVRRLAVQSQEAARGVKDIINSIQEEVKVIITQNHEGVKEVISGVELTNQTNASFDDIVKQTQRTTKVVNAMVDHIQQTLLLSKEVADSFGQVIEITSKTTLYTEKTATASEQGSAAMQEITASTSILSKQAEKLMKVIENFKL</sequence>
<dbReference type="PROSITE" id="PS50111">
    <property type="entry name" value="CHEMOTAXIS_TRANSDUC_2"/>
    <property type="match status" value="1"/>
</dbReference>
<evidence type="ECO:0000256" key="3">
    <source>
        <dbReference type="ARBA" id="ARBA00023136"/>
    </source>
</evidence>
<evidence type="ECO:0000313" key="11">
    <source>
        <dbReference type="EMBL" id="MBO1512545.1"/>
    </source>
</evidence>
<evidence type="ECO:0000256" key="8">
    <source>
        <dbReference type="SAM" id="Phobius"/>
    </source>
</evidence>
<comment type="subcellular location">
    <subcellularLocation>
        <location evidence="1">Cell membrane</location>
    </subcellularLocation>
</comment>
<protein>
    <submittedName>
        <fullName evidence="11">Methyl-accepting chemotaxis protein</fullName>
    </submittedName>
</protein>
<keyword evidence="2" id="KW-1003">Cell membrane</keyword>
<dbReference type="PROSITE" id="PS50885">
    <property type="entry name" value="HAMP"/>
    <property type="match status" value="1"/>
</dbReference>
<gene>
    <name evidence="11" type="ORF">I7822_12775</name>
</gene>
<dbReference type="Proteomes" id="UP000663981">
    <property type="component" value="Unassembled WGS sequence"/>
</dbReference>
<dbReference type="Gene3D" id="1.10.287.950">
    <property type="entry name" value="Methyl-accepting chemotaxis protein"/>
    <property type="match status" value="1"/>
</dbReference>
<dbReference type="InterPro" id="IPR007891">
    <property type="entry name" value="CHASE3"/>
</dbReference>
<dbReference type="CDD" id="cd06225">
    <property type="entry name" value="HAMP"/>
    <property type="match status" value="1"/>
</dbReference>
<dbReference type="PANTHER" id="PTHR32089">
    <property type="entry name" value="METHYL-ACCEPTING CHEMOTAXIS PROTEIN MCPB"/>
    <property type="match status" value="1"/>
</dbReference>
<organism evidence="11 12">
    <name type="scientific">Metabacillus bambusae</name>
    <dbReference type="NCBI Taxonomy" id="2795218"/>
    <lineage>
        <taxon>Bacteria</taxon>
        <taxon>Bacillati</taxon>
        <taxon>Bacillota</taxon>
        <taxon>Bacilli</taxon>
        <taxon>Bacillales</taxon>
        <taxon>Bacillaceae</taxon>
        <taxon>Metabacillus</taxon>
    </lineage>
</organism>
<dbReference type="CDD" id="cd19410">
    <property type="entry name" value="HK9-like_sensor"/>
    <property type="match status" value="1"/>
</dbReference>